<dbReference type="EMBL" id="JARAOO010000014">
    <property type="protein sequence ID" value="KAJ7942968.1"/>
    <property type="molecule type" value="Genomic_DNA"/>
</dbReference>
<evidence type="ECO:0000259" key="2">
    <source>
        <dbReference type="SMART" id="SM01037"/>
    </source>
</evidence>
<dbReference type="GO" id="GO:0006952">
    <property type="term" value="P:defense response"/>
    <property type="evidence" value="ECO:0007669"/>
    <property type="project" value="InterPro"/>
</dbReference>
<dbReference type="PANTHER" id="PTHR31338:SF16">
    <property type="entry name" value="POLYKETIDE CYCLASE_DEHYDRASE AND LIPID TRANSPORT SUPERFAMILY PROTEIN"/>
    <property type="match status" value="1"/>
</dbReference>
<dbReference type="InterPro" id="IPR052006">
    <property type="entry name" value="MLP-like"/>
</dbReference>
<protein>
    <submittedName>
        <fullName evidence="3">Major latex protein domain containing protein</fullName>
    </submittedName>
</protein>
<evidence type="ECO:0000313" key="4">
    <source>
        <dbReference type="Proteomes" id="UP001163823"/>
    </source>
</evidence>
<dbReference type="PANTHER" id="PTHR31338">
    <property type="entry name" value="POLYKETIDE CYCLASE/DEHYDRASE AND LIPID TRANSPORT SUPERFAMILY PROTEIN"/>
    <property type="match status" value="1"/>
</dbReference>
<dbReference type="Pfam" id="PF00407">
    <property type="entry name" value="Bet_v_1"/>
    <property type="match status" value="1"/>
</dbReference>
<comment type="similarity">
    <text evidence="1">Belongs to the MLP family.</text>
</comment>
<evidence type="ECO:0000256" key="1">
    <source>
        <dbReference type="ARBA" id="ARBA00038242"/>
    </source>
</evidence>
<evidence type="ECO:0000313" key="3">
    <source>
        <dbReference type="EMBL" id="KAJ7942968.1"/>
    </source>
</evidence>
<comment type="caution">
    <text evidence="3">The sequence shown here is derived from an EMBL/GenBank/DDBJ whole genome shotgun (WGS) entry which is preliminary data.</text>
</comment>
<keyword evidence="4" id="KW-1185">Reference proteome</keyword>
<dbReference type="Gene3D" id="3.30.530.20">
    <property type="match status" value="1"/>
</dbReference>
<dbReference type="KEGG" id="qsa:O6P43_032575"/>
<dbReference type="SMART" id="SM01037">
    <property type="entry name" value="Bet_v_1"/>
    <property type="match status" value="1"/>
</dbReference>
<dbReference type="SUPFAM" id="SSF55961">
    <property type="entry name" value="Bet v1-like"/>
    <property type="match status" value="1"/>
</dbReference>
<dbReference type="InterPro" id="IPR023393">
    <property type="entry name" value="START-like_dom_sf"/>
</dbReference>
<dbReference type="CDD" id="cd07816">
    <property type="entry name" value="Bet_v1-like"/>
    <property type="match status" value="1"/>
</dbReference>
<organism evidence="3 4">
    <name type="scientific">Quillaja saponaria</name>
    <name type="common">Soap bark tree</name>
    <dbReference type="NCBI Taxonomy" id="32244"/>
    <lineage>
        <taxon>Eukaryota</taxon>
        <taxon>Viridiplantae</taxon>
        <taxon>Streptophyta</taxon>
        <taxon>Embryophyta</taxon>
        <taxon>Tracheophyta</taxon>
        <taxon>Spermatophyta</taxon>
        <taxon>Magnoliopsida</taxon>
        <taxon>eudicotyledons</taxon>
        <taxon>Gunneridae</taxon>
        <taxon>Pentapetalae</taxon>
        <taxon>rosids</taxon>
        <taxon>fabids</taxon>
        <taxon>Fabales</taxon>
        <taxon>Quillajaceae</taxon>
        <taxon>Quillaja</taxon>
    </lineage>
</organism>
<gene>
    <name evidence="3" type="ORF">O6P43_032575</name>
</gene>
<accession>A0AAD7KN93</accession>
<dbReference type="InterPro" id="IPR000916">
    <property type="entry name" value="Bet_v_I/MLP"/>
</dbReference>
<proteinExistence type="inferred from homology"/>
<dbReference type="AlphaFoldDB" id="A0AAD7KN93"/>
<dbReference type="Proteomes" id="UP001163823">
    <property type="component" value="Chromosome 14"/>
</dbReference>
<reference evidence="3" key="1">
    <citation type="journal article" date="2023" name="Science">
        <title>Elucidation of the pathway for biosynthesis of saponin adjuvants from the soapbark tree.</title>
        <authorList>
            <person name="Reed J."/>
            <person name="Orme A."/>
            <person name="El-Demerdash A."/>
            <person name="Owen C."/>
            <person name="Martin L.B.B."/>
            <person name="Misra R.C."/>
            <person name="Kikuchi S."/>
            <person name="Rejzek M."/>
            <person name="Martin A.C."/>
            <person name="Harkess A."/>
            <person name="Leebens-Mack J."/>
            <person name="Louveau T."/>
            <person name="Stephenson M.J."/>
            <person name="Osbourn A."/>
        </authorList>
    </citation>
    <scope>NUCLEOTIDE SEQUENCE</scope>
    <source>
        <strain evidence="3">S10</strain>
    </source>
</reference>
<name>A0AAD7KN93_QUISA</name>
<sequence length="152" mass="17224">MSLVGKLEADVEIKTPAEKFYNLLKSQNHHIPNASSDKVHSIEVHEGDWETSGSVKLWKYTVEGNLEVFKERVEVDEENKTVSLTAVEGHVLDLYEKYKVNFKVTPKTSSEGGLVKITVEYEKKNDSIPDPSKYLQFAIHVIQDIDAHLIKA</sequence>
<feature type="domain" description="Bet v I/Major latex protein" evidence="2">
    <location>
        <begin position="2"/>
        <end position="152"/>
    </location>
</feature>